<dbReference type="Proteomes" id="UP001141434">
    <property type="component" value="Unassembled WGS sequence"/>
</dbReference>
<protein>
    <submittedName>
        <fullName evidence="2">Uncharacterized protein</fullName>
    </submittedName>
</protein>
<dbReference type="RefSeq" id="XP_056513479.1">
    <property type="nucleotide sequence ID" value="XM_056652412.1"/>
</dbReference>
<organism evidence="2 3">
    <name type="scientific">Penicillium alfredii</name>
    <dbReference type="NCBI Taxonomy" id="1506179"/>
    <lineage>
        <taxon>Eukaryota</taxon>
        <taxon>Fungi</taxon>
        <taxon>Dikarya</taxon>
        <taxon>Ascomycota</taxon>
        <taxon>Pezizomycotina</taxon>
        <taxon>Eurotiomycetes</taxon>
        <taxon>Eurotiomycetidae</taxon>
        <taxon>Eurotiales</taxon>
        <taxon>Aspergillaceae</taxon>
        <taxon>Penicillium</taxon>
    </lineage>
</organism>
<evidence type="ECO:0000313" key="2">
    <source>
        <dbReference type="EMBL" id="KAJ5104483.1"/>
    </source>
</evidence>
<dbReference type="Pfam" id="PF14087">
    <property type="entry name" value="DUF4267"/>
    <property type="match status" value="1"/>
</dbReference>
<dbReference type="GeneID" id="81391580"/>
<evidence type="ECO:0000256" key="1">
    <source>
        <dbReference type="SAM" id="Phobius"/>
    </source>
</evidence>
<name>A0A9W9FQE2_9EURO</name>
<dbReference type="EMBL" id="JAPMSZ010000004">
    <property type="protein sequence ID" value="KAJ5104483.1"/>
    <property type="molecule type" value="Genomic_DNA"/>
</dbReference>
<reference evidence="2" key="1">
    <citation type="submission" date="2022-11" db="EMBL/GenBank/DDBJ databases">
        <authorList>
            <person name="Petersen C."/>
        </authorList>
    </citation>
    <scope>NUCLEOTIDE SEQUENCE</scope>
    <source>
        <strain evidence="2">IBT 34128</strain>
    </source>
</reference>
<keyword evidence="1" id="KW-0812">Transmembrane</keyword>
<dbReference type="OrthoDB" id="5216128at2759"/>
<feature type="transmembrane region" description="Helical" evidence="1">
    <location>
        <begin position="55"/>
        <end position="76"/>
    </location>
</feature>
<gene>
    <name evidence="2" type="ORF">NUU61_001830</name>
</gene>
<feature type="transmembrane region" description="Helical" evidence="1">
    <location>
        <begin position="83"/>
        <end position="103"/>
    </location>
</feature>
<dbReference type="AlphaFoldDB" id="A0A9W9FQE2"/>
<comment type="caution">
    <text evidence="2">The sequence shown here is derived from an EMBL/GenBank/DDBJ whole genome shotgun (WGS) entry which is preliminary data.</text>
</comment>
<accession>A0A9W9FQE2</accession>
<keyword evidence="1" id="KW-0472">Membrane</keyword>
<proteinExistence type="predicted"/>
<feature type="transmembrane region" description="Helical" evidence="1">
    <location>
        <begin position="109"/>
        <end position="126"/>
    </location>
</feature>
<keyword evidence="1" id="KW-1133">Transmembrane helix</keyword>
<dbReference type="InterPro" id="IPR025363">
    <property type="entry name" value="DUF4267"/>
</dbReference>
<keyword evidence="3" id="KW-1185">Reference proteome</keyword>
<sequence>MSILKSPLCLAASAVGTIFVAFGVNAVLRPDNALTFFEFEPPAAATDKNMVDSLMAVYGVRDIFMGLAIYAAAFVGTRRSLGWTLLAASAVASADGFVCWTHGQGEWNHWGYAPMVAVLGGLLLGLSDKA</sequence>
<reference evidence="2" key="2">
    <citation type="journal article" date="2023" name="IMA Fungus">
        <title>Comparative genomic study of the Penicillium genus elucidates a diverse pangenome and 15 lateral gene transfer events.</title>
        <authorList>
            <person name="Petersen C."/>
            <person name="Sorensen T."/>
            <person name="Nielsen M.R."/>
            <person name="Sondergaard T.E."/>
            <person name="Sorensen J.L."/>
            <person name="Fitzpatrick D.A."/>
            <person name="Frisvad J.C."/>
            <person name="Nielsen K.L."/>
        </authorList>
    </citation>
    <scope>NUCLEOTIDE SEQUENCE</scope>
    <source>
        <strain evidence="2">IBT 34128</strain>
    </source>
</reference>
<evidence type="ECO:0000313" key="3">
    <source>
        <dbReference type="Proteomes" id="UP001141434"/>
    </source>
</evidence>